<keyword evidence="2" id="KW-1185">Reference proteome</keyword>
<evidence type="ECO:0000313" key="1">
    <source>
        <dbReference type="EMBL" id="GIE07828.1"/>
    </source>
</evidence>
<dbReference type="Proteomes" id="UP000637628">
    <property type="component" value="Unassembled WGS sequence"/>
</dbReference>
<dbReference type="EMBL" id="BOML01000090">
    <property type="protein sequence ID" value="GIE07828.1"/>
    <property type="molecule type" value="Genomic_DNA"/>
</dbReference>
<evidence type="ECO:0000313" key="2">
    <source>
        <dbReference type="Proteomes" id="UP000637628"/>
    </source>
</evidence>
<sequence length="126" mass="14152">MSTEAGKIFREAWIAGVNKHYPGEPKASYVTPWDETPEWERQSAAAVCQLVAELLRVSEGAARRLSRVQKSQFVAAGWTAQMFLRIENPKPAYVAPWEQLPAWQQEVDADIFEAIEGFTSARDAVN</sequence>
<protein>
    <submittedName>
        <fullName evidence="1">Uncharacterized protein</fullName>
    </submittedName>
</protein>
<comment type="caution">
    <text evidence="1">The sequence shown here is derived from an EMBL/GenBank/DDBJ whole genome shotgun (WGS) entry which is preliminary data.</text>
</comment>
<accession>A0ABQ3ZDA4</accession>
<reference evidence="1 2" key="1">
    <citation type="submission" date="2021-01" db="EMBL/GenBank/DDBJ databases">
        <title>Whole genome shotgun sequence of Actinoplanes durhamensis NBRC 14914.</title>
        <authorList>
            <person name="Komaki H."/>
            <person name="Tamura T."/>
        </authorList>
    </citation>
    <scope>NUCLEOTIDE SEQUENCE [LARGE SCALE GENOMIC DNA]</scope>
    <source>
        <strain evidence="1 2">NBRC 14914</strain>
    </source>
</reference>
<gene>
    <name evidence="1" type="ORF">Adu01nite_91780</name>
</gene>
<dbReference type="RefSeq" id="WP_203735660.1">
    <property type="nucleotide sequence ID" value="NZ_BAAATX010000049.1"/>
</dbReference>
<proteinExistence type="predicted"/>
<name>A0ABQ3ZDA4_9ACTN</name>
<organism evidence="1 2">
    <name type="scientific">Paractinoplanes durhamensis</name>
    <dbReference type="NCBI Taxonomy" id="113563"/>
    <lineage>
        <taxon>Bacteria</taxon>
        <taxon>Bacillati</taxon>
        <taxon>Actinomycetota</taxon>
        <taxon>Actinomycetes</taxon>
        <taxon>Micromonosporales</taxon>
        <taxon>Micromonosporaceae</taxon>
        <taxon>Paractinoplanes</taxon>
    </lineage>
</organism>